<proteinExistence type="predicted"/>
<accession>A0ACA9M9U7</accession>
<protein>
    <submittedName>
        <fullName evidence="1">3638_t:CDS:1</fullName>
    </submittedName>
</protein>
<organism evidence="1 2">
    <name type="scientific">Scutellospora calospora</name>
    <dbReference type="NCBI Taxonomy" id="85575"/>
    <lineage>
        <taxon>Eukaryota</taxon>
        <taxon>Fungi</taxon>
        <taxon>Fungi incertae sedis</taxon>
        <taxon>Mucoromycota</taxon>
        <taxon>Glomeromycotina</taxon>
        <taxon>Glomeromycetes</taxon>
        <taxon>Diversisporales</taxon>
        <taxon>Gigasporaceae</taxon>
        <taxon>Scutellospora</taxon>
    </lineage>
</organism>
<dbReference type="Proteomes" id="UP000789860">
    <property type="component" value="Unassembled WGS sequence"/>
</dbReference>
<name>A0ACA9M9U7_9GLOM</name>
<comment type="caution">
    <text evidence="1">The sequence shown here is derived from an EMBL/GenBank/DDBJ whole genome shotgun (WGS) entry which is preliminary data.</text>
</comment>
<keyword evidence="2" id="KW-1185">Reference proteome</keyword>
<sequence>MIYSPEEKRKIILDNYRQPSQQVELAELKKKSAEWQVPFDTFHSLEAGCGDIIHLLIKKKDNYLEKCLFSGQQSCLITVAAANILCSGLEKKNLQFAQKILNNCEAMVEKKEHNLENCPDFQVFSDISHELPQLNPLVRFEMGVSDELTSKDQSWVLILLTKAKLSTIAELATKRNAELKFLLGYSPKLNLVEKCFDSKID</sequence>
<evidence type="ECO:0000313" key="2">
    <source>
        <dbReference type="Proteomes" id="UP000789860"/>
    </source>
</evidence>
<dbReference type="EMBL" id="CAJVPM010010856">
    <property type="protein sequence ID" value="CAG8576900.1"/>
    <property type="molecule type" value="Genomic_DNA"/>
</dbReference>
<evidence type="ECO:0000313" key="1">
    <source>
        <dbReference type="EMBL" id="CAG8576900.1"/>
    </source>
</evidence>
<reference evidence="1" key="1">
    <citation type="submission" date="2021-06" db="EMBL/GenBank/DDBJ databases">
        <authorList>
            <person name="Kallberg Y."/>
            <person name="Tangrot J."/>
            <person name="Rosling A."/>
        </authorList>
    </citation>
    <scope>NUCLEOTIDE SEQUENCE</scope>
    <source>
        <strain evidence="1">AU212A</strain>
    </source>
</reference>
<gene>
    <name evidence="1" type="ORF">SCALOS_LOCUS6056</name>
</gene>